<feature type="region of interest" description="Disordered" evidence="1">
    <location>
        <begin position="53"/>
        <end position="82"/>
    </location>
</feature>
<dbReference type="EMBL" id="PGCJ01000574">
    <property type="protein sequence ID" value="PLW25959.1"/>
    <property type="molecule type" value="Genomic_DNA"/>
</dbReference>
<protein>
    <submittedName>
        <fullName evidence="2">Uncharacterized protein</fullName>
    </submittedName>
</protein>
<organism evidence="2 3">
    <name type="scientific">Puccinia coronata f. sp. avenae</name>
    <dbReference type="NCBI Taxonomy" id="200324"/>
    <lineage>
        <taxon>Eukaryota</taxon>
        <taxon>Fungi</taxon>
        <taxon>Dikarya</taxon>
        <taxon>Basidiomycota</taxon>
        <taxon>Pucciniomycotina</taxon>
        <taxon>Pucciniomycetes</taxon>
        <taxon>Pucciniales</taxon>
        <taxon>Pucciniaceae</taxon>
        <taxon>Puccinia</taxon>
    </lineage>
</organism>
<comment type="caution">
    <text evidence="2">The sequence shown here is derived from an EMBL/GenBank/DDBJ whole genome shotgun (WGS) entry which is preliminary data.</text>
</comment>
<dbReference type="Proteomes" id="UP000235388">
    <property type="component" value="Unassembled WGS sequence"/>
</dbReference>
<evidence type="ECO:0000313" key="2">
    <source>
        <dbReference type="EMBL" id="PLW25959.1"/>
    </source>
</evidence>
<evidence type="ECO:0000256" key="1">
    <source>
        <dbReference type="SAM" id="MobiDB-lite"/>
    </source>
</evidence>
<gene>
    <name evidence="2" type="ORF">PCANC_25224</name>
</gene>
<evidence type="ECO:0000313" key="3">
    <source>
        <dbReference type="Proteomes" id="UP000235388"/>
    </source>
</evidence>
<accession>A0A2N5TKE3</accession>
<dbReference type="AlphaFoldDB" id="A0A2N5TKE3"/>
<proteinExistence type="predicted"/>
<sequence length="122" mass="13956">MQLSKFFLQCSNAANSVSDGSSAKSDSFEAAGDLKRARSERFGLDPLAQEFLNSMPPPAKSIWEEPRPTRPSYHQSSDEDMEEMIQRRLEEHPTIEKVDPDFYCNLDPRVTRSLNVVKEMME</sequence>
<reference evidence="2 3" key="1">
    <citation type="submission" date="2017-11" db="EMBL/GenBank/DDBJ databases">
        <title>De novo assembly and phasing of dikaryotic genomes from two isolates of Puccinia coronata f. sp. avenae, the causal agent of oat crown rust.</title>
        <authorList>
            <person name="Miller M.E."/>
            <person name="Zhang Y."/>
            <person name="Omidvar V."/>
            <person name="Sperschneider J."/>
            <person name="Schwessinger B."/>
            <person name="Raley C."/>
            <person name="Palmer J.M."/>
            <person name="Garnica D."/>
            <person name="Upadhyaya N."/>
            <person name="Rathjen J."/>
            <person name="Taylor J.M."/>
            <person name="Park R.F."/>
            <person name="Dodds P.N."/>
            <person name="Hirsch C.D."/>
            <person name="Kianian S.F."/>
            <person name="Figueroa M."/>
        </authorList>
    </citation>
    <scope>NUCLEOTIDE SEQUENCE [LARGE SCALE GENOMIC DNA]</scope>
    <source>
        <strain evidence="2">12NC29</strain>
    </source>
</reference>
<name>A0A2N5TKE3_9BASI</name>
<keyword evidence="3" id="KW-1185">Reference proteome</keyword>